<accession>A0A1I3JTP2</accession>
<sequence>MSLNESRYRVNHGKLEPVRWDKPLDPFEKAIRAAFEKGDASDRAYREKVYRSAFAALERALKANPQTTVENAMRRKQMLSAQISQIESEFIPAVAPAVAPSPAGNRAPEVAVDRENASRGTSRPSYDEEVEAPSYGEYAPRQRRRRPWLSLVITFVVLALLGIGGWLFFAPGPIDPGFPTSPPMDTEDFSPEQEQTRATPPPLSGQDLTDWIMVFQPSDATTVTAPGDSRAELMQEENGPFIRITSGSSGSPILFDVRESVLQALIGSRVVFNIVARAQDGAETQMSVECSLGELGDCGRKRYSVGAAEEEFLFEIDLPRVNPGAGGTIAINPDVEGSGRSVDVYAIRVTKVPR</sequence>
<dbReference type="Proteomes" id="UP000242763">
    <property type="component" value="Unassembled WGS sequence"/>
</dbReference>
<gene>
    <name evidence="3" type="ORF">SAMN03080618_00997</name>
</gene>
<feature type="region of interest" description="Disordered" evidence="1">
    <location>
        <begin position="100"/>
        <end position="131"/>
    </location>
</feature>
<proteinExistence type="predicted"/>
<dbReference type="EMBL" id="FORF01000004">
    <property type="protein sequence ID" value="SFI63622.1"/>
    <property type="molecule type" value="Genomic_DNA"/>
</dbReference>
<dbReference type="STRING" id="1121003.SAMN03080618_00997"/>
<keyword evidence="2" id="KW-0472">Membrane</keyword>
<keyword evidence="4" id="KW-1185">Reference proteome</keyword>
<reference evidence="4" key="1">
    <citation type="submission" date="2016-10" db="EMBL/GenBank/DDBJ databases">
        <authorList>
            <person name="Varghese N."/>
            <person name="Submissions S."/>
        </authorList>
    </citation>
    <scope>NUCLEOTIDE SEQUENCE [LARGE SCALE GENOMIC DNA]</scope>
    <source>
        <strain evidence="4">DSM 21857</strain>
    </source>
</reference>
<evidence type="ECO:0000313" key="4">
    <source>
        <dbReference type="Proteomes" id="UP000242763"/>
    </source>
</evidence>
<feature type="region of interest" description="Disordered" evidence="1">
    <location>
        <begin position="178"/>
        <end position="203"/>
    </location>
</feature>
<keyword evidence="2" id="KW-1133">Transmembrane helix</keyword>
<dbReference type="AlphaFoldDB" id="A0A1I3JTP2"/>
<evidence type="ECO:0000313" key="3">
    <source>
        <dbReference type="EMBL" id="SFI63622.1"/>
    </source>
</evidence>
<organism evidence="3 4">
    <name type="scientific">Aquamicrobium aerolatum DSM 21857</name>
    <dbReference type="NCBI Taxonomy" id="1121003"/>
    <lineage>
        <taxon>Bacteria</taxon>
        <taxon>Pseudomonadati</taxon>
        <taxon>Pseudomonadota</taxon>
        <taxon>Alphaproteobacteria</taxon>
        <taxon>Hyphomicrobiales</taxon>
        <taxon>Phyllobacteriaceae</taxon>
        <taxon>Aerobium</taxon>
    </lineage>
</organism>
<name>A0A1I3JTP2_9HYPH</name>
<feature type="transmembrane region" description="Helical" evidence="2">
    <location>
        <begin position="148"/>
        <end position="169"/>
    </location>
</feature>
<protein>
    <submittedName>
        <fullName evidence="3">Uncharacterized protein</fullName>
    </submittedName>
</protein>
<evidence type="ECO:0000256" key="1">
    <source>
        <dbReference type="SAM" id="MobiDB-lite"/>
    </source>
</evidence>
<evidence type="ECO:0000256" key="2">
    <source>
        <dbReference type="SAM" id="Phobius"/>
    </source>
</evidence>
<keyword evidence="2" id="KW-0812">Transmembrane</keyword>